<reference evidence="9" key="2">
    <citation type="journal article" date="2021" name="Sci. Data">
        <title>Chromosome-scale genome sequencing, assembly and annotation of six genomes from subfamily Leishmaniinae.</title>
        <authorList>
            <person name="Almutairi H."/>
            <person name="Urbaniak M.D."/>
            <person name="Bates M.D."/>
            <person name="Jariyapan N."/>
            <person name="Kwakye-Nuako G."/>
            <person name="Thomaz Soccol V."/>
            <person name="Al-Salem W.S."/>
            <person name="Dillon R.J."/>
            <person name="Bates P.A."/>
            <person name="Gatherer D."/>
        </authorList>
    </citation>
    <scope>NUCLEOTIDE SEQUENCE [LARGE SCALE GENOMIC DNA]</scope>
</reference>
<dbReference type="SUPFAM" id="SSF52799">
    <property type="entry name" value="(Phosphotyrosine protein) phosphatases II"/>
    <property type="match status" value="1"/>
</dbReference>
<evidence type="ECO:0000256" key="4">
    <source>
        <dbReference type="ARBA" id="ARBA00022912"/>
    </source>
</evidence>
<dbReference type="GO" id="GO:0008330">
    <property type="term" value="F:protein tyrosine/threonine phosphatase activity"/>
    <property type="evidence" value="ECO:0007669"/>
    <property type="project" value="TreeGrafter"/>
</dbReference>
<protein>
    <recommendedName>
        <fullName evidence="2">protein-tyrosine-phosphatase</fullName>
        <ecNumber evidence="2">3.1.3.48</ecNumber>
    </recommendedName>
</protein>
<dbReference type="InterPro" id="IPR029021">
    <property type="entry name" value="Prot-tyrosine_phosphatase-like"/>
</dbReference>
<sequence>MDTRCCTPPSIGGAEDLCLASCRHQLFVNDEDDHEAENTALATSVTMRPSVSFPRLSQSYSSEETRPSNPLDANVELPSPARPPCSPRRAFHPIPINLPSDSCFGRTAFQGCSFEATASDGIAGTPWRPTTMPAQSNAAPAAAPAANTSMAHLQTPEVQRTNCAVATPSMIGYLLYTPQIPPACQEWRASLDAELDSVNRRWAPDQLPSLTALIDNALYVGGFPDAQTVPHLQALGIRHIVNCCAQDIHTAPEVAASFNLHHFESFDAEEYLILHRDYDAFAGLVSTILGNGEKVFVHCIAGVNRSVVLCAAYLMDRLSLNPVEAVRVFRANGRMRILDNKSFRYQLVDHYLQNVEPRNARLGLM</sequence>
<dbReference type="InterPro" id="IPR000387">
    <property type="entry name" value="Tyr_Pase_dom"/>
</dbReference>
<reference evidence="9" key="1">
    <citation type="journal article" date="2021" name="Microbiol. Resour. Announc.">
        <title>LGAAP: Leishmaniinae Genome Assembly and Annotation Pipeline.</title>
        <authorList>
            <person name="Almutairi H."/>
            <person name="Urbaniak M.D."/>
            <person name="Bates M.D."/>
            <person name="Jariyapan N."/>
            <person name="Kwakye-Nuako G."/>
            <person name="Thomaz-Soccol V."/>
            <person name="Al-Salem W.S."/>
            <person name="Dillon R.J."/>
            <person name="Bates P.A."/>
            <person name="Gatherer D."/>
        </authorList>
    </citation>
    <scope>NUCLEOTIDE SEQUENCE [LARGE SCALE GENOMIC DNA]</scope>
</reference>
<dbReference type="PANTHER" id="PTHR10159">
    <property type="entry name" value="DUAL SPECIFICITY PROTEIN PHOSPHATASE"/>
    <property type="match status" value="1"/>
</dbReference>
<organism evidence="8 9">
    <name type="scientific">Leishmania orientalis</name>
    <dbReference type="NCBI Taxonomy" id="2249476"/>
    <lineage>
        <taxon>Eukaryota</taxon>
        <taxon>Discoba</taxon>
        <taxon>Euglenozoa</taxon>
        <taxon>Kinetoplastea</taxon>
        <taxon>Metakinetoplastina</taxon>
        <taxon>Trypanosomatida</taxon>
        <taxon>Trypanosomatidae</taxon>
        <taxon>Leishmaniinae</taxon>
        <taxon>Leishmania</taxon>
    </lineage>
</organism>
<dbReference type="PROSITE" id="PS50056">
    <property type="entry name" value="TYR_PHOSPHATASE_2"/>
    <property type="match status" value="1"/>
</dbReference>
<evidence type="ECO:0000256" key="2">
    <source>
        <dbReference type="ARBA" id="ARBA00013064"/>
    </source>
</evidence>
<name>A0A836GFG7_9TRYP</name>
<dbReference type="CDD" id="cd14498">
    <property type="entry name" value="DSP"/>
    <property type="match status" value="1"/>
</dbReference>
<dbReference type="SMART" id="SM00195">
    <property type="entry name" value="DSPc"/>
    <property type="match status" value="1"/>
</dbReference>
<evidence type="ECO:0000256" key="5">
    <source>
        <dbReference type="SAM" id="MobiDB-lite"/>
    </source>
</evidence>
<accession>A0A836GFG7</accession>
<dbReference type="AlphaFoldDB" id="A0A836GFG7"/>
<comment type="similarity">
    <text evidence="1">Belongs to the protein-tyrosine phosphatase family. Non-receptor class dual specificity subfamily.</text>
</comment>
<dbReference type="GO" id="GO:0033550">
    <property type="term" value="F:MAP kinase tyrosine phosphatase activity"/>
    <property type="evidence" value="ECO:0007669"/>
    <property type="project" value="TreeGrafter"/>
</dbReference>
<evidence type="ECO:0000259" key="6">
    <source>
        <dbReference type="PROSITE" id="PS50054"/>
    </source>
</evidence>
<dbReference type="GeneID" id="92357650"/>
<feature type="compositionally biased region" description="Polar residues" evidence="5">
    <location>
        <begin position="53"/>
        <end position="62"/>
    </location>
</feature>
<dbReference type="PROSITE" id="PS50054">
    <property type="entry name" value="TYR_PHOSPHATASE_DUAL"/>
    <property type="match status" value="1"/>
</dbReference>
<dbReference type="Gene3D" id="3.90.190.10">
    <property type="entry name" value="Protein tyrosine phosphatase superfamily"/>
    <property type="match status" value="1"/>
</dbReference>
<dbReference type="SMR" id="A0A836GFG7"/>
<evidence type="ECO:0000259" key="7">
    <source>
        <dbReference type="PROSITE" id="PS50056"/>
    </source>
</evidence>
<gene>
    <name evidence="8" type="ORF">LSCM4_01668</name>
</gene>
<dbReference type="GO" id="GO:0043409">
    <property type="term" value="P:negative regulation of MAPK cascade"/>
    <property type="evidence" value="ECO:0007669"/>
    <property type="project" value="TreeGrafter"/>
</dbReference>
<dbReference type="PANTHER" id="PTHR10159:SF519">
    <property type="entry name" value="DUAL SPECIFICITY PROTEIN PHOSPHATASE MPK3"/>
    <property type="match status" value="1"/>
</dbReference>
<evidence type="ECO:0000313" key="9">
    <source>
        <dbReference type="Proteomes" id="UP000674143"/>
    </source>
</evidence>
<keyword evidence="9" id="KW-1185">Reference proteome</keyword>
<feature type="domain" description="Tyrosine-protein phosphatase" evidence="6">
    <location>
        <begin position="207"/>
        <end position="356"/>
    </location>
</feature>
<evidence type="ECO:0000256" key="1">
    <source>
        <dbReference type="ARBA" id="ARBA00008601"/>
    </source>
</evidence>
<keyword evidence="3" id="KW-0378">Hydrolase</keyword>
<dbReference type="EMBL" id="JAFHLR010000035">
    <property type="protein sequence ID" value="KAG5466517.1"/>
    <property type="molecule type" value="Genomic_DNA"/>
</dbReference>
<dbReference type="GO" id="GO:0005737">
    <property type="term" value="C:cytoplasm"/>
    <property type="evidence" value="ECO:0007669"/>
    <property type="project" value="TreeGrafter"/>
</dbReference>
<dbReference type="KEGG" id="loi:92357650"/>
<evidence type="ECO:0000256" key="3">
    <source>
        <dbReference type="ARBA" id="ARBA00022801"/>
    </source>
</evidence>
<feature type="domain" description="Tyrosine specific protein phosphatases" evidence="7">
    <location>
        <begin position="279"/>
        <end position="344"/>
    </location>
</feature>
<dbReference type="InterPro" id="IPR003595">
    <property type="entry name" value="Tyr_Pase_cat"/>
</dbReference>
<dbReference type="InterPro" id="IPR020422">
    <property type="entry name" value="TYR_PHOSPHATASE_DUAL_dom"/>
</dbReference>
<dbReference type="EC" id="3.1.3.48" evidence="2"/>
<dbReference type="Proteomes" id="UP000674143">
    <property type="component" value="Unassembled WGS sequence"/>
</dbReference>
<dbReference type="InterPro" id="IPR000340">
    <property type="entry name" value="Dual-sp_phosphatase_cat-dom"/>
</dbReference>
<dbReference type="SMART" id="SM00404">
    <property type="entry name" value="PTPc_motif"/>
    <property type="match status" value="1"/>
</dbReference>
<evidence type="ECO:0000313" key="8">
    <source>
        <dbReference type="EMBL" id="KAG5466517.1"/>
    </source>
</evidence>
<proteinExistence type="inferred from homology"/>
<keyword evidence="4" id="KW-0904">Protein phosphatase</keyword>
<feature type="region of interest" description="Disordered" evidence="5">
    <location>
        <begin position="53"/>
        <end position="84"/>
    </location>
</feature>
<comment type="caution">
    <text evidence="8">The sequence shown here is derived from an EMBL/GenBank/DDBJ whole genome shotgun (WGS) entry which is preliminary data.</text>
</comment>
<dbReference type="Pfam" id="PF00782">
    <property type="entry name" value="DSPc"/>
    <property type="match status" value="1"/>
</dbReference>
<dbReference type="GO" id="GO:0017017">
    <property type="term" value="F:MAP kinase tyrosine/serine/threonine phosphatase activity"/>
    <property type="evidence" value="ECO:0007669"/>
    <property type="project" value="TreeGrafter"/>
</dbReference>
<dbReference type="RefSeq" id="XP_067059407.1">
    <property type="nucleotide sequence ID" value="XM_067203716.1"/>
</dbReference>